<proteinExistence type="predicted"/>
<gene>
    <name evidence="1" type="ORF">Q5H93_06240</name>
</gene>
<dbReference type="Proteomes" id="UP001176429">
    <property type="component" value="Unassembled WGS sequence"/>
</dbReference>
<protein>
    <recommendedName>
        <fullName evidence="3">Phage tail protein</fullName>
    </recommendedName>
</protein>
<reference evidence="1" key="1">
    <citation type="submission" date="2023-07" db="EMBL/GenBank/DDBJ databases">
        <authorList>
            <person name="Kim M.K."/>
        </authorList>
    </citation>
    <scope>NUCLEOTIDE SEQUENCE</scope>
    <source>
        <strain evidence="1">ASUV-10-1</strain>
    </source>
</reference>
<dbReference type="RefSeq" id="WP_305005638.1">
    <property type="nucleotide sequence ID" value="NZ_JAUQSY010000003.1"/>
</dbReference>
<organism evidence="1 2">
    <name type="scientific">Hymenobacter aranciens</name>
    <dbReference type="NCBI Taxonomy" id="3063996"/>
    <lineage>
        <taxon>Bacteria</taxon>
        <taxon>Pseudomonadati</taxon>
        <taxon>Bacteroidota</taxon>
        <taxon>Cytophagia</taxon>
        <taxon>Cytophagales</taxon>
        <taxon>Hymenobacteraceae</taxon>
        <taxon>Hymenobacter</taxon>
    </lineage>
</organism>
<sequence>MQKDLPIYNYVMLDDKTGIDVISFVSEAAMEETFVALSAETPIVQLAKDKTRYELTAPVIVPERLIRRNNIKGGPGYAKFSAAETDRVRSQFMRTGRIDLANTEHDDARPVDAQLVELWAIEDPQRDKSAALGFKNLPKGTLMATYRVNDPQYWADYVETSKVTGFSLQGNFGVVPVTLAAEVPDPLDVLIKAIIDELLPTEKSGKKSL</sequence>
<evidence type="ECO:0008006" key="3">
    <source>
        <dbReference type="Google" id="ProtNLM"/>
    </source>
</evidence>
<accession>A0ABT9B7X5</accession>
<keyword evidence="2" id="KW-1185">Reference proteome</keyword>
<comment type="caution">
    <text evidence="1">The sequence shown here is derived from an EMBL/GenBank/DDBJ whole genome shotgun (WGS) entry which is preliminary data.</text>
</comment>
<name>A0ABT9B7X5_9BACT</name>
<evidence type="ECO:0000313" key="2">
    <source>
        <dbReference type="Proteomes" id="UP001176429"/>
    </source>
</evidence>
<dbReference type="EMBL" id="JAUQSY010000003">
    <property type="protein sequence ID" value="MDO7874325.1"/>
    <property type="molecule type" value="Genomic_DNA"/>
</dbReference>
<evidence type="ECO:0000313" key="1">
    <source>
        <dbReference type="EMBL" id="MDO7874325.1"/>
    </source>
</evidence>